<dbReference type="AlphaFoldDB" id="A0A3B0LX46"/>
<gene>
    <name evidence="1" type="ORF">ARTV_0708</name>
</gene>
<proteinExistence type="predicted"/>
<reference evidence="1" key="1">
    <citation type="submission" date="2018-04" db="EMBL/GenBank/DDBJ databases">
        <authorList>
            <person name="Go L.Y."/>
            <person name="Mitchell J.A."/>
        </authorList>
    </citation>
    <scope>NUCLEOTIDE SEQUENCE</scope>
    <source>
        <strain evidence="1">ARTV</strain>
    </source>
</reference>
<dbReference type="EMBL" id="UFQR01000002">
    <property type="protein sequence ID" value="SSW95052.1"/>
    <property type="molecule type" value="Genomic_DNA"/>
</dbReference>
<protein>
    <submittedName>
        <fullName evidence="1">Uncharacterized protein</fullName>
    </submittedName>
</protein>
<accession>A0A3B0LX46</accession>
<organism evidence="1">
    <name type="scientific">Arsenophonus endosymbiont of Trialeurodes vaporariorum</name>
    <dbReference type="NCBI Taxonomy" id="235567"/>
    <lineage>
        <taxon>Bacteria</taxon>
        <taxon>Pseudomonadati</taxon>
        <taxon>Pseudomonadota</taxon>
        <taxon>Gammaproteobacteria</taxon>
        <taxon>Enterobacterales</taxon>
        <taxon>Morganellaceae</taxon>
        <taxon>Arsenophonus</taxon>
    </lineage>
</organism>
<sequence>MTLSAYKIKSYLTEHAENFGINNFSVEHSRDGLVIALFNKKCLLANLEVYQEDPSQTLTPHHNDEQNVTCLKNYAQASTALFLNQCVIDGIYTLFSEHHKEKTEKQEIKPLSPQEKLALMIAFMNAIKVIQSTIGPCHEQDIKSTFDAVITIMVRKN</sequence>
<name>A0A3B0LX46_9GAMM</name>
<evidence type="ECO:0000313" key="1">
    <source>
        <dbReference type="EMBL" id="SSW95052.1"/>
    </source>
</evidence>